<dbReference type="AlphaFoldDB" id="A0A099NJW3"/>
<dbReference type="HOGENOM" id="CLU_3362197_0_0_1"/>
<reference evidence="2" key="1">
    <citation type="journal article" date="2014" name="Microb. Cell Fact.">
        <title>Exploiting Issatchenkia orientalis SD108 for succinic acid production.</title>
        <authorList>
            <person name="Xiao H."/>
            <person name="Shao Z."/>
            <person name="Jiang Y."/>
            <person name="Dole S."/>
            <person name="Zhao H."/>
        </authorList>
    </citation>
    <scope>NUCLEOTIDE SEQUENCE [LARGE SCALE GENOMIC DNA]</scope>
    <source>
        <strain evidence="2">SD108</strain>
    </source>
</reference>
<evidence type="ECO:0000313" key="1">
    <source>
        <dbReference type="EMBL" id="KGK32389.1"/>
    </source>
</evidence>
<comment type="caution">
    <text evidence="1">The sequence shown here is derived from an EMBL/GenBank/DDBJ whole genome shotgun (WGS) entry which is preliminary data.</text>
</comment>
<gene>
    <name evidence="1" type="ORF">JL09_g7004</name>
</gene>
<name>A0A099NJW3_PICKU</name>
<proteinExistence type="predicted"/>
<protein>
    <submittedName>
        <fullName evidence="1">Uncharacterized protein</fullName>
    </submittedName>
</protein>
<evidence type="ECO:0000313" key="2">
    <source>
        <dbReference type="Proteomes" id="UP000029867"/>
    </source>
</evidence>
<organism evidence="1 2">
    <name type="scientific">Pichia kudriavzevii</name>
    <name type="common">Yeast</name>
    <name type="synonym">Issatchenkia orientalis</name>
    <dbReference type="NCBI Taxonomy" id="4909"/>
    <lineage>
        <taxon>Eukaryota</taxon>
        <taxon>Fungi</taxon>
        <taxon>Dikarya</taxon>
        <taxon>Ascomycota</taxon>
        <taxon>Saccharomycotina</taxon>
        <taxon>Pichiomycetes</taxon>
        <taxon>Pichiales</taxon>
        <taxon>Pichiaceae</taxon>
        <taxon>Pichia</taxon>
    </lineage>
</organism>
<feature type="non-terminal residue" evidence="1">
    <location>
        <position position="1"/>
    </location>
</feature>
<dbReference type="EMBL" id="JQFK01002324">
    <property type="protein sequence ID" value="KGK32389.1"/>
    <property type="molecule type" value="Genomic_DNA"/>
</dbReference>
<dbReference type="Proteomes" id="UP000029867">
    <property type="component" value="Unassembled WGS sequence"/>
</dbReference>
<sequence>ESEEKKHDLKKDIKILAEEVIVDEAVVAAEAVVNGL</sequence>
<accession>A0A099NJW3</accession>